<dbReference type="InterPro" id="IPR050832">
    <property type="entry name" value="Bact_Acetyltransf"/>
</dbReference>
<protein>
    <submittedName>
        <fullName evidence="4">Ribosomal-protein-alanine acetyltransferase</fullName>
    </submittedName>
</protein>
<dbReference type="NCBIfam" id="TIGR01575">
    <property type="entry name" value="rimI"/>
    <property type="match status" value="1"/>
</dbReference>
<reference evidence="4 5" key="1">
    <citation type="journal article" date="2009" name="Stand. Genomic Sci.">
        <title>Complete genome sequence of Kytococcus sedentarius type strain (541).</title>
        <authorList>
            <person name="Sims D."/>
            <person name="Brettin T."/>
            <person name="Detter J.C."/>
            <person name="Han C."/>
            <person name="Lapidus A."/>
            <person name="Copeland A."/>
            <person name="Glavina Del Rio T."/>
            <person name="Nolan M."/>
            <person name="Chen F."/>
            <person name="Lucas S."/>
            <person name="Tice H."/>
            <person name="Cheng J.F."/>
            <person name="Bruce D."/>
            <person name="Goodwin L."/>
            <person name="Pitluck S."/>
            <person name="Ovchinnikova G."/>
            <person name="Pati A."/>
            <person name="Ivanova N."/>
            <person name="Mavrommatis K."/>
            <person name="Chen A."/>
            <person name="Palaniappan K."/>
            <person name="D'haeseleer P."/>
            <person name="Chain P."/>
            <person name="Bristow J."/>
            <person name="Eisen J.A."/>
            <person name="Markowitz V."/>
            <person name="Hugenholtz P."/>
            <person name="Schneider S."/>
            <person name="Goker M."/>
            <person name="Pukall R."/>
            <person name="Kyrpides N.C."/>
            <person name="Klenk H.P."/>
        </authorList>
    </citation>
    <scope>NUCLEOTIDE SEQUENCE [LARGE SCALE GENOMIC DNA]</scope>
    <source>
        <strain evidence="5">ATCC 14392 / DSM 20547 / JCM 11482 / CCUG 33030 / NBRC 15357 / NCTC 11040 / CCM 314 / 541</strain>
    </source>
</reference>
<dbReference type="PANTHER" id="PTHR43877:SF2">
    <property type="entry name" value="AMINOALKYLPHOSPHONATE N-ACETYLTRANSFERASE-RELATED"/>
    <property type="match status" value="1"/>
</dbReference>
<proteinExistence type="predicted"/>
<evidence type="ECO:0000259" key="3">
    <source>
        <dbReference type="PROSITE" id="PS51186"/>
    </source>
</evidence>
<dbReference type="PROSITE" id="PS51186">
    <property type="entry name" value="GNAT"/>
    <property type="match status" value="1"/>
</dbReference>
<name>C7NEY1_KYTSD</name>
<dbReference type="CDD" id="cd04301">
    <property type="entry name" value="NAT_SF"/>
    <property type="match status" value="1"/>
</dbReference>
<dbReference type="KEGG" id="kse:Ksed_07490"/>
<dbReference type="InterPro" id="IPR016181">
    <property type="entry name" value="Acyl_CoA_acyltransferase"/>
</dbReference>
<dbReference type="Proteomes" id="UP000006666">
    <property type="component" value="Chromosome"/>
</dbReference>
<dbReference type="PANTHER" id="PTHR43877">
    <property type="entry name" value="AMINOALKYLPHOSPHONATE N-ACETYLTRANSFERASE-RELATED-RELATED"/>
    <property type="match status" value="1"/>
</dbReference>
<evidence type="ECO:0000256" key="1">
    <source>
        <dbReference type="ARBA" id="ARBA00022679"/>
    </source>
</evidence>
<feature type="domain" description="N-acetyltransferase" evidence="3">
    <location>
        <begin position="3"/>
        <end position="160"/>
    </location>
</feature>
<gene>
    <name evidence="4" type="ordered locus">Ksed_07490</name>
</gene>
<evidence type="ECO:0000313" key="4">
    <source>
        <dbReference type="EMBL" id="ACV05805.1"/>
    </source>
</evidence>
<dbReference type="SUPFAM" id="SSF55729">
    <property type="entry name" value="Acyl-CoA N-acyltransferases (Nat)"/>
    <property type="match status" value="1"/>
</dbReference>
<organism evidence="4 5">
    <name type="scientific">Kytococcus sedentarius (strain ATCC 14392 / DSM 20547 / JCM 11482 / CCUG 33030 / NBRC 15357 / NCTC 11040 / CCM 314 / 541)</name>
    <name type="common">Micrococcus sedentarius</name>
    <dbReference type="NCBI Taxonomy" id="478801"/>
    <lineage>
        <taxon>Bacteria</taxon>
        <taxon>Bacillati</taxon>
        <taxon>Actinomycetota</taxon>
        <taxon>Actinomycetes</taxon>
        <taxon>Micrococcales</taxon>
        <taxon>Kytococcaceae</taxon>
        <taxon>Kytococcus</taxon>
    </lineage>
</organism>
<dbReference type="InterPro" id="IPR006464">
    <property type="entry name" value="AcTrfase_RimI/Ard1"/>
</dbReference>
<dbReference type="eggNOG" id="COG0456">
    <property type="taxonomic scope" value="Bacteria"/>
</dbReference>
<dbReference type="EMBL" id="CP001686">
    <property type="protein sequence ID" value="ACV05805.1"/>
    <property type="molecule type" value="Genomic_DNA"/>
</dbReference>
<evidence type="ECO:0000256" key="2">
    <source>
        <dbReference type="ARBA" id="ARBA00023315"/>
    </source>
</evidence>
<keyword evidence="1" id="KW-0808">Transferase</keyword>
<accession>C7NEY1</accession>
<dbReference type="AlphaFoldDB" id="C7NEY1"/>
<dbReference type="Gene3D" id="3.40.630.30">
    <property type="match status" value="1"/>
</dbReference>
<sequence>MTVLLAPAHWRDLPQLVQLEAEAYPHDAWTEAAWWGELGAPRREYVVAVDSAHPSGEVPGQRHVLGYAGLDHGGSVADVMTITVHPAARGTGLGRRLMDHLVLSAAQRGAEALLLEVRADNEPALRLYARTGFESLSTRRGYYRGPSGPVDAVVLRRLLDPARPTEPATPEVSAR</sequence>
<dbReference type="Pfam" id="PF00583">
    <property type="entry name" value="Acetyltransf_1"/>
    <property type="match status" value="1"/>
</dbReference>
<dbReference type="STRING" id="478801.Ksed_07490"/>
<keyword evidence="2" id="KW-0012">Acyltransferase</keyword>
<dbReference type="GO" id="GO:0008080">
    <property type="term" value="F:N-acetyltransferase activity"/>
    <property type="evidence" value="ECO:0007669"/>
    <property type="project" value="InterPro"/>
</dbReference>
<dbReference type="InterPro" id="IPR000182">
    <property type="entry name" value="GNAT_dom"/>
</dbReference>
<keyword evidence="5" id="KW-1185">Reference proteome</keyword>
<evidence type="ECO:0000313" key="5">
    <source>
        <dbReference type="Proteomes" id="UP000006666"/>
    </source>
</evidence>
<dbReference type="HOGENOM" id="CLU_013985_23_3_11"/>